<dbReference type="Proteomes" id="UP001060164">
    <property type="component" value="Chromosome"/>
</dbReference>
<reference evidence="2" key="1">
    <citation type="journal article" date="2022" name="Cell">
        <title>Design, construction, and in vivo augmentation of a complex gut microbiome.</title>
        <authorList>
            <person name="Cheng A.G."/>
            <person name="Ho P.Y."/>
            <person name="Aranda-Diaz A."/>
            <person name="Jain S."/>
            <person name="Yu F.B."/>
            <person name="Meng X."/>
            <person name="Wang M."/>
            <person name="Iakiviak M."/>
            <person name="Nagashima K."/>
            <person name="Zhao A."/>
            <person name="Murugkar P."/>
            <person name="Patil A."/>
            <person name="Atabakhsh K."/>
            <person name="Weakley A."/>
            <person name="Yan J."/>
            <person name="Brumbaugh A.R."/>
            <person name="Higginbottom S."/>
            <person name="Dimas A."/>
            <person name="Shiver A.L."/>
            <person name="Deutschbauer A."/>
            <person name="Neff N."/>
            <person name="Sonnenburg J.L."/>
            <person name="Huang K.C."/>
            <person name="Fischbach M.A."/>
        </authorList>
    </citation>
    <scope>NUCLEOTIDE SEQUENCE</scope>
    <source>
        <strain evidence="2">DSM 19829</strain>
    </source>
</reference>
<dbReference type="Pfam" id="PF07949">
    <property type="entry name" value="YbbR"/>
    <property type="match status" value="1"/>
</dbReference>
<evidence type="ECO:0000256" key="1">
    <source>
        <dbReference type="SAM" id="Phobius"/>
    </source>
</evidence>
<evidence type="ECO:0000313" key="2">
    <source>
        <dbReference type="EMBL" id="UWP58388.1"/>
    </source>
</evidence>
<dbReference type="InterPro" id="IPR012505">
    <property type="entry name" value="YbbR"/>
</dbReference>
<dbReference type="Gene3D" id="2.170.120.40">
    <property type="entry name" value="YbbR-like domain"/>
    <property type="match status" value="2"/>
</dbReference>
<feature type="transmembrane region" description="Helical" evidence="1">
    <location>
        <begin position="9"/>
        <end position="29"/>
    </location>
</feature>
<proteinExistence type="predicted"/>
<dbReference type="EMBL" id="CP102290">
    <property type="protein sequence ID" value="UWP58388.1"/>
    <property type="molecule type" value="Genomic_DNA"/>
</dbReference>
<dbReference type="PANTHER" id="PTHR37804">
    <property type="entry name" value="CDAA REGULATORY PROTEIN CDAR"/>
    <property type="match status" value="1"/>
</dbReference>
<sequence length="421" mass="45444">MQKKFTNNLLLKIVSVVIAVFVWLIIVNINDPVVVRSYNVPVTIQNGAYIESGGKTYLVDDEQQMATVILKGNSSVVENRLKDIVAVADLTQIVNMDTTPVMVPITATCDRVPAENITVIPKTMAIQIEDVESKDFTISVNVENDKQGKGYEVGTAEASPEKVTISGPASLIGKIDRVDAPVDASGIKQDTTVTSSLKVIDKNQDSISDTKMSYLKFDIGEPVVDVHVDLWSVRDEVKLNVNYMGEPAEGYQIGNVSITPSTISVAGTDEALANLAQNGYTIDLPAGAVVVDGQEKDFETKLNLSDYMPDGLRVTNNVKTAIVNMSIIPIGSKQLTLQTKNISVQNLDENLRVVFDTDKIVIGVKADDSTLGALTESAIAMSVDMRDMGTGDYEVPVNIALPAGCELLEPVETLVHVSKLE</sequence>
<accession>A0ABY5VEF3</accession>
<dbReference type="Gene3D" id="2.170.120.30">
    <property type="match status" value="2"/>
</dbReference>
<keyword evidence="1" id="KW-1133">Transmembrane helix</keyword>
<dbReference type="PANTHER" id="PTHR37804:SF1">
    <property type="entry name" value="CDAA REGULATORY PROTEIN CDAR"/>
    <property type="match status" value="1"/>
</dbReference>
<name>A0ABY5VEF3_9FIRM</name>
<protein>
    <submittedName>
        <fullName evidence="2">CdaR family protein</fullName>
    </submittedName>
</protein>
<dbReference type="RefSeq" id="WP_028528181.1">
    <property type="nucleotide sequence ID" value="NZ_CABLBR010000008.1"/>
</dbReference>
<evidence type="ECO:0000313" key="3">
    <source>
        <dbReference type="Proteomes" id="UP001060164"/>
    </source>
</evidence>
<dbReference type="InterPro" id="IPR053154">
    <property type="entry name" value="c-di-AMP_regulator"/>
</dbReference>
<keyword evidence="1" id="KW-0812">Transmembrane</keyword>
<keyword evidence="3" id="KW-1185">Reference proteome</keyword>
<organism evidence="2 3">
    <name type="scientific">Ruminococcus gauvreauii</name>
    <dbReference type="NCBI Taxonomy" id="438033"/>
    <lineage>
        <taxon>Bacteria</taxon>
        <taxon>Bacillati</taxon>
        <taxon>Bacillota</taxon>
        <taxon>Clostridia</taxon>
        <taxon>Eubacteriales</taxon>
        <taxon>Oscillospiraceae</taxon>
        <taxon>Ruminococcus</taxon>
    </lineage>
</organism>
<gene>
    <name evidence="2" type="ORF">NQ502_13475</name>
</gene>
<keyword evidence="1" id="KW-0472">Membrane</keyword>